<dbReference type="Gene3D" id="3.40.50.10840">
    <property type="entry name" value="Putative sugar-binding, N-terminal domain"/>
    <property type="match status" value="1"/>
</dbReference>
<dbReference type="Pfam" id="PF17042">
    <property type="entry name" value="NBD_C"/>
    <property type="match status" value="1"/>
</dbReference>
<evidence type="ECO:0000256" key="3">
    <source>
        <dbReference type="ARBA" id="ARBA00022741"/>
    </source>
</evidence>
<proteinExistence type="inferred from homology"/>
<evidence type="ECO:0000256" key="1">
    <source>
        <dbReference type="ARBA" id="ARBA00005715"/>
    </source>
</evidence>
<evidence type="ECO:0000313" key="9">
    <source>
        <dbReference type="EMBL" id="MCZ0857497.1"/>
    </source>
</evidence>
<dbReference type="Proteomes" id="UP001072034">
    <property type="component" value="Unassembled WGS sequence"/>
</dbReference>
<dbReference type="Gene3D" id="3.40.980.20">
    <property type="entry name" value="Four-carbon acid sugar kinase, nucleotide binding domain"/>
    <property type="match status" value="1"/>
</dbReference>
<evidence type="ECO:0000256" key="5">
    <source>
        <dbReference type="ARBA" id="ARBA00022840"/>
    </source>
</evidence>
<dbReference type="EMBL" id="JAPTMY010000009">
    <property type="protein sequence ID" value="MCZ0857497.1"/>
    <property type="molecule type" value="Genomic_DNA"/>
</dbReference>
<dbReference type="InterPro" id="IPR010737">
    <property type="entry name" value="4-carb_acid_sugar_kinase_N"/>
</dbReference>
<dbReference type="SUPFAM" id="SSF142764">
    <property type="entry name" value="YgbK-like"/>
    <property type="match status" value="1"/>
</dbReference>
<dbReference type="RefSeq" id="WP_268917073.1">
    <property type="nucleotide sequence ID" value="NZ_JAPTMY010000009.1"/>
</dbReference>
<comment type="caution">
    <text evidence="9">The sequence shown here is derived from an EMBL/GenBank/DDBJ whole genome shotgun (WGS) entry which is preliminary data.</text>
</comment>
<organism evidence="9 10">
    <name type="scientific">Actinomyces israelii</name>
    <dbReference type="NCBI Taxonomy" id="1659"/>
    <lineage>
        <taxon>Bacteria</taxon>
        <taxon>Bacillati</taxon>
        <taxon>Actinomycetota</taxon>
        <taxon>Actinomycetes</taxon>
        <taxon>Actinomycetales</taxon>
        <taxon>Actinomycetaceae</taxon>
        <taxon>Actinomyces</taxon>
    </lineage>
</organism>
<keyword evidence="5" id="KW-0067">ATP-binding</keyword>
<keyword evidence="6" id="KW-0119">Carbohydrate metabolism</keyword>
<dbReference type="InterPro" id="IPR042213">
    <property type="entry name" value="NBD_C_sf"/>
</dbReference>
<sequence>MKTLDELTAGLPAGPAVDPAGVAAALNRTLVVLDDDPTGTQSVADLPVVTGWSVEDLTWALSTGAPAVYVMTNSRSLDPADAERVNVEVVTNALAAAERAGARVAFVSRSDSTLRGHYPLEPATIADLLERAGTRVDGIILSPAFPDAGRLTVHGTHYAGGPAAGFVPVGRTEFAGDKTFGYSASFLPAWVEEKTAGAVGAADVAVIDLATLRTDEDAVVAALSAARDRAPIAVDCVEENDLLLLARALQRAEDAGATFVYRVGPPFVRARIGQAPRAPLSAAEARPADFAPDSDAAGGLVVVGSHVGLTGRQVDALRAATATPEVVLDVPAVLDPARRDAHVLAVAERAAGALRSGNVVVRRGGAFVAGRDAEESLDFARRVSAAVVEVVQRVVATRCPRFVIAKGGITSSDVAGRGLGINRALVRGPMLPGIVSLWEPQDGPAAGVPYIVFAGNVGDDDSLARVVATLNG</sequence>
<dbReference type="InterPro" id="IPR037051">
    <property type="entry name" value="4-carb_acid_sugar_kinase_N_sf"/>
</dbReference>
<evidence type="ECO:0000256" key="2">
    <source>
        <dbReference type="ARBA" id="ARBA00022679"/>
    </source>
</evidence>
<protein>
    <recommendedName>
        <fullName evidence="11">Serine kinase</fullName>
    </recommendedName>
</protein>
<feature type="domain" description="Four-carbon acid sugar kinase N-terminal" evidence="7">
    <location>
        <begin position="30"/>
        <end position="270"/>
    </location>
</feature>
<dbReference type="Pfam" id="PF07005">
    <property type="entry name" value="SBD_N"/>
    <property type="match status" value="1"/>
</dbReference>
<comment type="similarity">
    <text evidence="1">Belongs to the four-carbon acid sugar kinase family.</text>
</comment>
<evidence type="ECO:0000256" key="6">
    <source>
        <dbReference type="ARBA" id="ARBA00023277"/>
    </source>
</evidence>
<evidence type="ECO:0000259" key="8">
    <source>
        <dbReference type="Pfam" id="PF17042"/>
    </source>
</evidence>
<evidence type="ECO:0008006" key="11">
    <source>
        <dbReference type="Google" id="ProtNLM"/>
    </source>
</evidence>
<keyword evidence="2" id="KW-0808">Transferase</keyword>
<accession>A0ABT4I6Y8</accession>
<gene>
    <name evidence="9" type="ORF">OHJ16_05505</name>
</gene>
<dbReference type="InterPro" id="IPR031475">
    <property type="entry name" value="NBD_C"/>
</dbReference>
<evidence type="ECO:0000259" key="7">
    <source>
        <dbReference type="Pfam" id="PF07005"/>
    </source>
</evidence>
<feature type="domain" description="Four-carbon acid sugar kinase nucleotide binding" evidence="8">
    <location>
        <begin position="300"/>
        <end position="463"/>
    </location>
</feature>
<keyword evidence="10" id="KW-1185">Reference proteome</keyword>
<keyword evidence="4" id="KW-0418">Kinase</keyword>
<evidence type="ECO:0000256" key="4">
    <source>
        <dbReference type="ARBA" id="ARBA00022777"/>
    </source>
</evidence>
<reference evidence="9" key="1">
    <citation type="submission" date="2022-10" db="EMBL/GenBank/DDBJ databases">
        <title>Genome sequence of Actinomyces israelii ATCC 10048.</title>
        <authorList>
            <person name="Watt R.M."/>
            <person name="Tong W.M."/>
        </authorList>
    </citation>
    <scope>NUCLEOTIDE SEQUENCE</scope>
    <source>
        <strain evidence="9">ATCC 10048</strain>
    </source>
</reference>
<keyword evidence="3" id="KW-0547">Nucleotide-binding</keyword>
<name>A0ABT4I6Y8_9ACTO</name>
<evidence type="ECO:0000313" key="10">
    <source>
        <dbReference type="Proteomes" id="UP001072034"/>
    </source>
</evidence>